<accession>A0A382TRN5</accession>
<dbReference type="AlphaFoldDB" id="A0A382TRN5"/>
<evidence type="ECO:0008006" key="2">
    <source>
        <dbReference type="Google" id="ProtNLM"/>
    </source>
</evidence>
<dbReference type="Pfam" id="PF13489">
    <property type="entry name" value="Methyltransf_23"/>
    <property type="match status" value="1"/>
</dbReference>
<name>A0A382TRN5_9ZZZZ</name>
<dbReference type="CDD" id="cd02440">
    <property type="entry name" value="AdoMet_MTases"/>
    <property type="match status" value="1"/>
</dbReference>
<protein>
    <recommendedName>
        <fullName evidence="2">Methyltransferase domain-containing protein</fullName>
    </recommendedName>
</protein>
<dbReference type="EMBL" id="UINC01138455">
    <property type="protein sequence ID" value="SVD24405.1"/>
    <property type="molecule type" value="Genomic_DNA"/>
</dbReference>
<dbReference type="InterPro" id="IPR029063">
    <property type="entry name" value="SAM-dependent_MTases_sf"/>
</dbReference>
<organism evidence="1">
    <name type="scientific">marine metagenome</name>
    <dbReference type="NCBI Taxonomy" id="408172"/>
    <lineage>
        <taxon>unclassified sequences</taxon>
        <taxon>metagenomes</taxon>
        <taxon>ecological metagenomes</taxon>
    </lineage>
</organism>
<feature type="non-terminal residue" evidence="1">
    <location>
        <position position="205"/>
    </location>
</feature>
<sequence length="205" mass="23485">MSFDKGLINHWNKYYKNDNPPSFPSPFAKYVGNKLCTKQTILEIGCGNGRDSKYFASQGHQVTGLDRSGEAIELCKKLYSCESLEFFFGTIADIAKINKIKFDLIYSRFVFHAMSLSKEIETLKTSYQLLNKDGQFFIECRSINDPLSHKGEILSHTERVDGHYRRFIILEEFKQRLVQAGFSITTTIESNGLAKFGEEDPIIIR</sequence>
<proteinExistence type="predicted"/>
<gene>
    <name evidence="1" type="ORF">METZ01_LOCUS377259</name>
</gene>
<reference evidence="1" key="1">
    <citation type="submission" date="2018-05" db="EMBL/GenBank/DDBJ databases">
        <authorList>
            <person name="Lanie J.A."/>
            <person name="Ng W.-L."/>
            <person name="Kazmierczak K.M."/>
            <person name="Andrzejewski T.M."/>
            <person name="Davidsen T.M."/>
            <person name="Wayne K.J."/>
            <person name="Tettelin H."/>
            <person name="Glass J.I."/>
            <person name="Rusch D."/>
            <person name="Podicherti R."/>
            <person name="Tsui H.-C.T."/>
            <person name="Winkler M.E."/>
        </authorList>
    </citation>
    <scope>NUCLEOTIDE SEQUENCE</scope>
</reference>
<dbReference type="PANTHER" id="PTHR43861">
    <property type="entry name" value="TRANS-ACONITATE 2-METHYLTRANSFERASE-RELATED"/>
    <property type="match status" value="1"/>
</dbReference>
<dbReference type="Gene3D" id="3.40.50.150">
    <property type="entry name" value="Vaccinia Virus protein VP39"/>
    <property type="match status" value="1"/>
</dbReference>
<evidence type="ECO:0000313" key="1">
    <source>
        <dbReference type="EMBL" id="SVD24405.1"/>
    </source>
</evidence>
<dbReference type="SUPFAM" id="SSF53335">
    <property type="entry name" value="S-adenosyl-L-methionine-dependent methyltransferases"/>
    <property type="match status" value="1"/>
</dbReference>